<dbReference type="SMART" id="SM00346">
    <property type="entry name" value="HTH_ICLR"/>
    <property type="match status" value="1"/>
</dbReference>
<dbReference type="InterPro" id="IPR029016">
    <property type="entry name" value="GAF-like_dom_sf"/>
</dbReference>
<gene>
    <name evidence="6" type="ORF">GCM10023094_20510</name>
</gene>
<evidence type="ECO:0000259" key="5">
    <source>
        <dbReference type="PROSITE" id="PS51078"/>
    </source>
</evidence>
<evidence type="ECO:0000259" key="4">
    <source>
        <dbReference type="PROSITE" id="PS51077"/>
    </source>
</evidence>
<evidence type="ECO:0000313" key="7">
    <source>
        <dbReference type="Proteomes" id="UP001501183"/>
    </source>
</evidence>
<dbReference type="SUPFAM" id="SSF46785">
    <property type="entry name" value="Winged helix' DNA-binding domain"/>
    <property type="match status" value="1"/>
</dbReference>
<organism evidence="6 7">
    <name type="scientific">Rhodococcus olei</name>
    <dbReference type="NCBI Taxonomy" id="2161675"/>
    <lineage>
        <taxon>Bacteria</taxon>
        <taxon>Bacillati</taxon>
        <taxon>Actinomycetota</taxon>
        <taxon>Actinomycetes</taxon>
        <taxon>Mycobacteriales</taxon>
        <taxon>Nocardiaceae</taxon>
        <taxon>Rhodococcus</taxon>
    </lineage>
</organism>
<dbReference type="EMBL" id="BAABFB010000030">
    <property type="protein sequence ID" value="GAA4477741.1"/>
    <property type="molecule type" value="Genomic_DNA"/>
</dbReference>
<name>A0ABP8NY84_9NOCA</name>
<dbReference type="InterPro" id="IPR005471">
    <property type="entry name" value="Tscrpt_reg_IclR_N"/>
</dbReference>
<dbReference type="SUPFAM" id="SSF55781">
    <property type="entry name" value="GAF domain-like"/>
    <property type="match status" value="1"/>
</dbReference>
<dbReference type="Pfam" id="PF09339">
    <property type="entry name" value="HTH_IclR"/>
    <property type="match status" value="1"/>
</dbReference>
<dbReference type="Pfam" id="PF01614">
    <property type="entry name" value="IclR_C"/>
    <property type="match status" value="2"/>
</dbReference>
<keyword evidence="3" id="KW-0804">Transcription</keyword>
<protein>
    <submittedName>
        <fullName evidence="6">IclR family transcriptional regulator</fullName>
    </submittedName>
</protein>
<dbReference type="InterPro" id="IPR036388">
    <property type="entry name" value="WH-like_DNA-bd_sf"/>
</dbReference>
<keyword evidence="7" id="KW-1185">Reference proteome</keyword>
<evidence type="ECO:0000256" key="1">
    <source>
        <dbReference type="ARBA" id="ARBA00023015"/>
    </source>
</evidence>
<dbReference type="PANTHER" id="PTHR30136">
    <property type="entry name" value="HELIX-TURN-HELIX TRANSCRIPTIONAL REGULATOR, ICLR FAMILY"/>
    <property type="match status" value="1"/>
</dbReference>
<keyword evidence="2" id="KW-0238">DNA-binding</keyword>
<feature type="domain" description="HTH iclR-type" evidence="4">
    <location>
        <begin position="11"/>
        <end position="70"/>
    </location>
</feature>
<dbReference type="RefSeq" id="WP_345344356.1">
    <property type="nucleotide sequence ID" value="NZ_BAABFB010000030.1"/>
</dbReference>
<evidence type="ECO:0000256" key="3">
    <source>
        <dbReference type="ARBA" id="ARBA00023163"/>
    </source>
</evidence>
<reference evidence="7" key="1">
    <citation type="journal article" date="2019" name="Int. J. Syst. Evol. Microbiol.">
        <title>The Global Catalogue of Microorganisms (GCM) 10K type strain sequencing project: providing services to taxonomists for standard genome sequencing and annotation.</title>
        <authorList>
            <consortium name="The Broad Institute Genomics Platform"/>
            <consortium name="The Broad Institute Genome Sequencing Center for Infectious Disease"/>
            <person name="Wu L."/>
            <person name="Ma J."/>
        </authorList>
    </citation>
    <scope>NUCLEOTIDE SEQUENCE [LARGE SCALE GENOMIC DNA]</scope>
    <source>
        <strain evidence="7">JCM 32206</strain>
    </source>
</reference>
<evidence type="ECO:0000256" key="2">
    <source>
        <dbReference type="ARBA" id="ARBA00023125"/>
    </source>
</evidence>
<dbReference type="Gene3D" id="3.30.450.40">
    <property type="match status" value="2"/>
</dbReference>
<dbReference type="PANTHER" id="PTHR30136:SF24">
    <property type="entry name" value="HTH-TYPE TRANSCRIPTIONAL REPRESSOR ALLR"/>
    <property type="match status" value="1"/>
</dbReference>
<dbReference type="InterPro" id="IPR050707">
    <property type="entry name" value="HTH_MetabolicPath_Reg"/>
</dbReference>
<accession>A0ABP8NY84</accession>
<comment type="caution">
    <text evidence="6">The sequence shown here is derived from an EMBL/GenBank/DDBJ whole genome shotgun (WGS) entry which is preliminary data.</text>
</comment>
<dbReference type="PROSITE" id="PS51077">
    <property type="entry name" value="HTH_ICLR"/>
    <property type="match status" value="1"/>
</dbReference>
<dbReference type="InterPro" id="IPR036390">
    <property type="entry name" value="WH_DNA-bd_sf"/>
</dbReference>
<dbReference type="Proteomes" id="UP001501183">
    <property type="component" value="Unassembled WGS sequence"/>
</dbReference>
<sequence>MVQQAATESVTSTLQRASLVLDAFDGGQRLNLSQVVLRTGLPRSSVHRILEKLVALKWVHRQGNEYGLGVRMIELGSTAVHQDPLRRAALPSLQWLHRTTGCIVHLCVLDGTDVIYLEKIGGEMAAAVPSRVGGRMPAYSSAVGKALLASHDCALRKAPELAAVRDTGIAYEREESLRGFGCVASPIGPPGGREAVAAVSVCAPIGRVLSGDRLRIPVREAAAQIWREIQDARSGVVRRPAVGRHPALA</sequence>
<dbReference type="Gene3D" id="1.10.10.10">
    <property type="entry name" value="Winged helix-like DNA-binding domain superfamily/Winged helix DNA-binding domain"/>
    <property type="match status" value="1"/>
</dbReference>
<dbReference type="PROSITE" id="PS51078">
    <property type="entry name" value="ICLR_ED"/>
    <property type="match status" value="1"/>
</dbReference>
<evidence type="ECO:0000313" key="6">
    <source>
        <dbReference type="EMBL" id="GAA4477741.1"/>
    </source>
</evidence>
<proteinExistence type="predicted"/>
<keyword evidence="1" id="KW-0805">Transcription regulation</keyword>
<dbReference type="InterPro" id="IPR014757">
    <property type="entry name" value="Tscrpt_reg_IclR_C"/>
</dbReference>
<feature type="domain" description="IclR-ED" evidence="5">
    <location>
        <begin position="71"/>
        <end position="235"/>
    </location>
</feature>